<proteinExistence type="predicted"/>
<dbReference type="FunFam" id="1.25.40.10:FF:000280">
    <property type="entry name" value="Pentatricopeptide repeat-containing protein"/>
    <property type="match status" value="1"/>
</dbReference>
<dbReference type="PROSITE" id="PS51375">
    <property type="entry name" value="PPR"/>
    <property type="match status" value="1"/>
</dbReference>
<dbReference type="PANTHER" id="PTHR47926:SF468">
    <property type="entry name" value="PENTATRICOPEPTIDE REPEAT-CONTAINING PROTEIN"/>
    <property type="match status" value="1"/>
</dbReference>
<dbReference type="GO" id="GO:0003723">
    <property type="term" value="F:RNA binding"/>
    <property type="evidence" value="ECO:0007669"/>
    <property type="project" value="InterPro"/>
</dbReference>
<dbReference type="AlphaFoldDB" id="A0AAD7L7T3"/>
<dbReference type="EMBL" id="JARAOO010000010">
    <property type="protein sequence ID" value="KAJ7953181.1"/>
    <property type="molecule type" value="Genomic_DNA"/>
</dbReference>
<dbReference type="InterPro" id="IPR011990">
    <property type="entry name" value="TPR-like_helical_dom_sf"/>
</dbReference>
<evidence type="ECO:0000256" key="1">
    <source>
        <dbReference type="ARBA" id="ARBA00022737"/>
    </source>
</evidence>
<protein>
    <submittedName>
        <fullName evidence="3">Pentatricopeptide repeat</fullName>
    </submittedName>
</protein>
<dbReference type="Gene3D" id="1.25.40.10">
    <property type="entry name" value="Tetratricopeptide repeat domain"/>
    <property type="match status" value="2"/>
</dbReference>
<sequence>MYDDMRSRGIRANRYTYPFVLKACGAGKAYKRGQVIHGHAVKSGFDLDLFVGNGLVAFYAKCQEVKMSRKVFDEIPDKDVVSWNSIISGYATNGYVYEALLLFHAMLKDGVIGAPDSATLVGILPACAQAAVIHAGFWIHSYIIKSGMQLDAALGMLEKGWQMFESMEAYGVEKMEEHYACMVDLLGRAGYLNKAVEMIESMPMKAGKNVYGALLGACRIHNNIKLAELAADKLFVLDPANAGRYVILAKMYEDSGRWDDASRLRKLLREKEIRKPTGYSSIEVDSIRHVFAVKDESHPFTEPIFETLEGLDRIMNEDN</sequence>
<dbReference type="NCBIfam" id="TIGR00756">
    <property type="entry name" value="PPR"/>
    <property type="match status" value="1"/>
</dbReference>
<dbReference type="InterPro" id="IPR046848">
    <property type="entry name" value="E_motif"/>
</dbReference>
<evidence type="ECO:0000313" key="3">
    <source>
        <dbReference type="EMBL" id="KAJ7953181.1"/>
    </source>
</evidence>
<comment type="caution">
    <text evidence="3">The sequence shown here is derived from an EMBL/GenBank/DDBJ whole genome shotgun (WGS) entry which is preliminary data.</text>
</comment>
<feature type="repeat" description="PPR" evidence="2">
    <location>
        <begin position="79"/>
        <end position="113"/>
    </location>
</feature>
<evidence type="ECO:0000313" key="4">
    <source>
        <dbReference type="Proteomes" id="UP001163823"/>
    </source>
</evidence>
<organism evidence="3 4">
    <name type="scientific">Quillaja saponaria</name>
    <name type="common">Soap bark tree</name>
    <dbReference type="NCBI Taxonomy" id="32244"/>
    <lineage>
        <taxon>Eukaryota</taxon>
        <taxon>Viridiplantae</taxon>
        <taxon>Streptophyta</taxon>
        <taxon>Embryophyta</taxon>
        <taxon>Tracheophyta</taxon>
        <taxon>Spermatophyta</taxon>
        <taxon>Magnoliopsida</taxon>
        <taxon>eudicotyledons</taxon>
        <taxon>Gunneridae</taxon>
        <taxon>Pentapetalae</taxon>
        <taxon>rosids</taxon>
        <taxon>fabids</taxon>
        <taxon>Fabales</taxon>
        <taxon>Quillajaceae</taxon>
        <taxon>Quillaja</taxon>
    </lineage>
</organism>
<gene>
    <name evidence="3" type="ORF">O6P43_024917</name>
</gene>
<reference evidence="3" key="1">
    <citation type="journal article" date="2023" name="Science">
        <title>Elucidation of the pathway for biosynthesis of saponin adjuvants from the soapbark tree.</title>
        <authorList>
            <person name="Reed J."/>
            <person name="Orme A."/>
            <person name="El-Demerdash A."/>
            <person name="Owen C."/>
            <person name="Martin L.B.B."/>
            <person name="Misra R.C."/>
            <person name="Kikuchi S."/>
            <person name="Rejzek M."/>
            <person name="Martin A.C."/>
            <person name="Harkess A."/>
            <person name="Leebens-Mack J."/>
            <person name="Louveau T."/>
            <person name="Stephenson M.J."/>
            <person name="Osbourn A."/>
        </authorList>
    </citation>
    <scope>NUCLEOTIDE SEQUENCE</scope>
    <source>
        <strain evidence="3">S10</strain>
    </source>
</reference>
<name>A0AAD7L7T3_QUISA</name>
<dbReference type="PANTHER" id="PTHR47926">
    <property type="entry name" value="PENTATRICOPEPTIDE REPEAT-CONTAINING PROTEIN"/>
    <property type="match status" value="1"/>
</dbReference>
<evidence type="ECO:0000256" key="2">
    <source>
        <dbReference type="PROSITE-ProRule" id="PRU00708"/>
    </source>
</evidence>
<dbReference type="GO" id="GO:0009451">
    <property type="term" value="P:RNA modification"/>
    <property type="evidence" value="ECO:0007669"/>
    <property type="project" value="InterPro"/>
</dbReference>
<keyword evidence="4" id="KW-1185">Reference proteome</keyword>
<dbReference type="Pfam" id="PF01535">
    <property type="entry name" value="PPR"/>
    <property type="match status" value="1"/>
</dbReference>
<dbReference type="InterPro" id="IPR046960">
    <property type="entry name" value="PPR_At4g14850-like_plant"/>
</dbReference>
<accession>A0AAD7L7T3</accession>
<dbReference type="FunFam" id="1.25.40.10:FF:000427">
    <property type="entry name" value="Pentatricopeptide repeat-containing protein chloroplastic"/>
    <property type="match status" value="1"/>
</dbReference>
<dbReference type="Pfam" id="PF13041">
    <property type="entry name" value="PPR_2"/>
    <property type="match status" value="1"/>
</dbReference>
<dbReference type="Pfam" id="PF20431">
    <property type="entry name" value="E_motif"/>
    <property type="match status" value="1"/>
</dbReference>
<dbReference type="KEGG" id="qsa:O6P43_024917"/>
<keyword evidence="1" id="KW-0677">Repeat</keyword>
<dbReference type="Proteomes" id="UP001163823">
    <property type="component" value="Chromosome 10"/>
</dbReference>
<dbReference type="InterPro" id="IPR002885">
    <property type="entry name" value="PPR_rpt"/>
</dbReference>